<dbReference type="VEuPathDB" id="FungiDB:QG37_08322"/>
<feature type="region of interest" description="Disordered" evidence="1">
    <location>
        <begin position="1"/>
        <end position="24"/>
    </location>
</feature>
<dbReference type="EMBL" id="LGST01000077">
    <property type="protein sequence ID" value="KND95438.1"/>
    <property type="molecule type" value="Genomic_DNA"/>
</dbReference>
<dbReference type="AlphaFoldDB" id="A0A0L0NN03"/>
<name>A0A0L0NN03_CANAR</name>
<feature type="transmembrane region" description="Helical" evidence="2">
    <location>
        <begin position="39"/>
        <end position="60"/>
    </location>
</feature>
<evidence type="ECO:0000313" key="3">
    <source>
        <dbReference type="EMBL" id="KND95438.1"/>
    </source>
</evidence>
<keyword evidence="2" id="KW-0472">Membrane</keyword>
<sequence length="63" mass="7289">MRQGSQGQTRQAHELAQNEESKHKVKEEMKKKILISHSIFSLTANAIFVIFFSSFSHFFVQCC</sequence>
<organism evidence="3 4">
    <name type="scientific">Candidozyma auris</name>
    <name type="common">Yeast</name>
    <name type="synonym">Candida auris</name>
    <dbReference type="NCBI Taxonomy" id="498019"/>
    <lineage>
        <taxon>Eukaryota</taxon>
        <taxon>Fungi</taxon>
        <taxon>Dikarya</taxon>
        <taxon>Ascomycota</taxon>
        <taxon>Saccharomycotina</taxon>
        <taxon>Pichiomycetes</taxon>
        <taxon>Metschnikowiaceae</taxon>
        <taxon>Candidozyma</taxon>
    </lineage>
</organism>
<keyword evidence="2" id="KW-1133">Transmembrane helix</keyword>
<feature type="compositionally biased region" description="Polar residues" evidence="1">
    <location>
        <begin position="1"/>
        <end position="10"/>
    </location>
</feature>
<evidence type="ECO:0000256" key="1">
    <source>
        <dbReference type="SAM" id="MobiDB-lite"/>
    </source>
</evidence>
<dbReference type="Proteomes" id="UP000037122">
    <property type="component" value="Unassembled WGS sequence"/>
</dbReference>
<proteinExistence type="predicted"/>
<keyword evidence="2" id="KW-0812">Transmembrane</keyword>
<protein>
    <submittedName>
        <fullName evidence="3">Uncharacterized protein</fullName>
    </submittedName>
</protein>
<accession>A0A0L0NN03</accession>
<evidence type="ECO:0000256" key="2">
    <source>
        <dbReference type="SAM" id="Phobius"/>
    </source>
</evidence>
<comment type="caution">
    <text evidence="3">The sequence shown here is derived from an EMBL/GenBank/DDBJ whole genome shotgun (WGS) entry which is preliminary data.</text>
</comment>
<gene>
    <name evidence="3" type="ORF">QG37_08322</name>
</gene>
<evidence type="ECO:0000313" key="4">
    <source>
        <dbReference type="Proteomes" id="UP000037122"/>
    </source>
</evidence>
<reference evidence="4" key="1">
    <citation type="journal article" date="2015" name="BMC Genomics">
        <title>Draft genome of a commonly misdiagnosed multidrug resistant pathogen Candida auris.</title>
        <authorList>
            <person name="Chatterjee S."/>
            <person name="Alampalli S.V."/>
            <person name="Nageshan R.K."/>
            <person name="Chettiar S.T."/>
            <person name="Joshi S."/>
            <person name="Tatu U.S."/>
        </authorList>
    </citation>
    <scope>NUCLEOTIDE SEQUENCE [LARGE SCALE GENOMIC DNA]</scope>
    <source>
        <strain evidence="4">6684</strain>
    </source>
</reference>